<dbReference type="RefSeq" id="WP_004076763.1">
    <property type="nucleotide sequence ID" value="NZ_CM001436.1"/>
</dbReference>
<dbReference type="PATRIC" id="fig|937775.9.peg.1050"/>
<dbReference type="STRING" id="937775.Metlim_0910"/>
<dbReference type="AlphaFoldDB" id="H1YYD4"/>
<dbReference type="Gene3D" id="3.40.50.2300">
    <property type="match status" value="1"/>
</dbReference>
<accession>H1YYD4</accession>
<dbReference type="HOGENOM" id="CLU_1682726_0_0_2"/>
<name>H1YYD4_9EURY</name>
<evidence type="ECO:0000313" key="2">
    <source>
        <dbReference type="Proteomes" id="UP000005741"/>
    </source>
</evidence>
<dbReference type="InParanoid" id="H1YYD4"/>
<dbReference type="PIRSF" id="PIRSF004962">
    <property type="entry name" value="UCP004962"/>
    <property type="match status" value="1"/>
</dbReference>
<protein>
    <submittedName>
        <fullName evidence="1">Uncharacterized conserved protein UCP004962</fullName>
    </submittedName>
</protein>
<evidence type="ECO:0000313" key="1">
    <source>
        <dbReference type="EMBL" id="EHQ35032.1"/>
    </source>
</evidence>
<keyword evidence="2" id="KW-1185">Reference proteome</keyword>
<organism evidence="1 2">
    <name type="scientific">Methanoplanus limicola DSM 2279</name>
    <dbReference type="NCBI Taxonomy" id="937775"/>
    <lineage>
        <taxon>Archaea</taxon>
        <taxon>Methanobacteriati</taxon>
        <taxon>Methanobacteriota</taxon>
        <taxon>Stenosarchaea group</taxon>
        <taxon>Methanomicrobia</taxon>
        <taxon>Methanomicrobiales</taxon>
        <taxon>Methanomicrobiaceae</taxon>
        <taxon>Methanoplanus</taxon>
    </lineage>
</organism>
<dbReference type="Pfam" id="PF09897">
    <property type="entry name" value="DUF2124"/>
    <property type="match status" value="1"/>
</dbReference>
<dbReference type="OrthoDB" id="64681at2157"/>
<dbReference type="Proteomes" id="UP000005741">
    <property type="component" value="Chromosome"/>
</dbReference>
<dbReference type="FunCoup" id="H1YYD4">
    <property type="interactions" value="8"/>
</dbReference>
<sequence length="161" mass="17747">MEKVSTLKGVPGMLRPFKEYISNMDLKEGSQIVYYGCPGTCTPFVELLSYGIRSMPVQNIFVPLLEESSAKSMINVPEVGMQISGSADRIDPALIVIMGGLSMDNVPVSAADMKTVLSKYNCKVMGICFMGMFEKAGWLDEINFDQIIDAAIDPVDIYRKE</sequence>
<gene>
    <name evidence="1" type="ORF">Metlim_0910</name>
</gene>
<dbReference type="EMBL" id="CM001436">
    <property type="protein sequence ID" value="EHQ35032.1"/>
    <property type="molecule type" value="Genomic_DNA"/>
</dbReference>
<reference evidence="1 2" key="1">
    <citation type="submission" date="2011-10" db="EMBL/GenBank/DDBJ databases">
        <title>The Improved High-Quality Draft genome of Methanoplanus limicola DSM 2279.</title>
        <authorList>
            <consortium name="US DOE Joint Genome Institute (JGI-PGF)"/>
            <person name="Lucas S."/>
            <person name="Copeland A."/>
            <person name="Lapidus A."/>
            <person name="Glavina del Rio T."/>
            <person name="Dalin E."/>
            <person name="Tice H."/>
            <person name="Bruce D."/>
            <person name="Goodwin L."/>
            <person name="Pitluck S."/>
            <person name="Peters L."/>
            <person name="Mikhailova N."/>
            <person name="Lu M."/>
            <person name="Kyrpides N."/>
            <person name="Mavromatis K."/>
            <person name="Ivanova N."/>
            <person name="Markowitz V."/>
            <person name="Cheng J.-F."/>
            <person name="Hugenholtz P."/>
            <person name="Woyke T."/>
            <person name="Wu D."/>
            <person name="Wirth R."/>
            <person name="Brambilla E.-M."/>
            <person name="Klenk H.-P."/>
            <person name="Eisen J.A."/>
        </authorList>
    </citation>
    <scope>NUCLEOTIDE SEQUENCE [LARGE SCALE GENOMIC DNA]</scope>
    <source>
        <strain evidence="1 2">DSM 2279</strain>
    </source>
</reference>
<proteinExistence type="predicted"/>
<dbReference type="InterPro" id="IPR009183">
    <property type="entry name" value="UCP004962"/>
</dbReference>